<organism evidence="1 2">
    <name type="scientific">Vitis vinifera</name>
    <name type="common">Grape</name>
    <dbReference type="NCBI Taxonomy" id="29760"/>
    <lineage>
        <taxon>Eukaryota</taxon>
        <taxon>Viridiplantae</taxon>
        <taxon>Streptophyta</taxon>
        <taxon>Embryophyta</taxon>
        <taxon>Tracheophyta</taxon>
        <taxon>Spermatophyta</taxon>
        <taxon>Magnoliopsida</taxon>
        <taxon>eudicotyledons</taxon>
        <taxon>Gunneridae</taxon>
        <taxon>Pentapetalae</taxon>
        <taxon>rosids</taxon>
        <taxon>Vitales</taxon>
        <taxon>Vitaceae</taxon>
        <taxon>Viteae</taxon>
        <taxon>Vitis</taxon>
    </lineage>
</organism>
<protein>
    <submittedName>
        <fullName evidence="1">Uncharacterized protein</fullName>
    </submittedName>
</protein>
<dbReference type="EMBL" id="QGNW01000683">
    <property type="protein sequence ID" value="RVW66225.1"/>
    <property type="molecule type" value="Genomic_DNA"/>
</dbReference>
<name>A0A438G220_VITVI</name>
<reference evidence="1 2" key="1">
    <citation type="journal article" date="2018" name="PLoS Genet.">
        <title>Population sequencing reveals clonal diversity and ancestral inbreeding in the grapevine cultivar Chardonnay.</title>
        <authorList>
            <person name="Roach M.J."/>
            <person name="Johnson D.L."/>
            <person name="Bohlmann J."/>
            <person name="van Vuuren H.J."/>
            <person name="Jones S.J."/>
            <person name="Pretorius I.S."/>
            <person name="Schmidt S.A."/>
            <person name="Borneman A.R."/>
        </authorList>
    </citation>
    <scope>NUCLEOTIDE SEQUENCE [LARGE SCALE GENOMIC DNA]</scope>
    <source>
        <strain evidence="2">cv. Chardonnay</strain>
        <tissue evidence="1">Leaf</tissue>
    </source>
</reference>
<sequence>MSKVTKEDPRLGNVELKFSEVVPRVPKVVPEPLSSTLRPLRMLNLAEQWGWTGNDTETHLGKLLKQMIDESDPKLPFGTSNWIEALLHGLEIECNFIIDFPLMFLGDVYLHKSFGLKTHQPSLGEWEKYKEIIIWRDMLLAGHTLPPTQLRQTAQWQSPLGLQRNFSNVERLETKMDILLPQPSGESCILATLPSNRWFYPLPSKEKTKPTSSITAIHHTPSAFVLEE</sequence>
<comment type="caution">
    <text evidence="1">The sequence shown here is derived from an EMBL/GenBank/DDBJ whole genome shotgun (WGS) entry which is preliminary data.</text>
</comment>
<accession>A0A438G220</accession>
<dbReference type="AlphaFoldDB" id="A0A438G220"/>
<gene>
    <name evidence="1" type="ORF">CK203_047431</name>
</gene>
<dbReference type="Proteomes" id="UP000288805">
    <property type="component" value="Unassembled WGS sequence"/>
</dbReference>
<evidence type="ECO:0000313" key="2">
    <source>
        <dbReference type="Proteomes" id="UP000288805"/>
    </source>
</evidence>
<proteinExistence type="predicted"/>
<evidence type="ECO:0000313" key="1">
    <source>
        <dbReference type="EMBL" id="RVW66225.1"/>
    </source>
</evidence>